<dbReference type="PANTHER" id="PTHR22955">
    <property type="entry name" value="RETROTRANSPOSON"/>
    <property type="match status" value="1"/>
</dbReference>
<dbReference type="InterPro" id="IPR008737">
    <property type="entry name" value="DUF1758"/>
</dbReference>
<keyword evidence="3" id="KW-1185">Reference proteome</keyword>
<protein>
    <submittedName>
        <fullName evidence="2">Peptidase (DUF1758) domain-containing protein</fullName>
    </submittedName>
</protein>
<dbReference type="InterPro" id="IPR021109">
    <property type="entry name" value="Peptidase_aspartic_dom_sf"/>
</dbReference>
<evidence type="ECO:0000313" key="2">
    <source>
        <dbReference type="EMBL" id="KAI1690562.1"/>
    </source>
</evidence>
<dbReference type="AlphaFoldDB" id="A0AAD4ME95"/>
<accession>A0AAD4ME95</accession>
<comment type="caution">
    <text evidence="2">The sequence shown here is derived from an EMBL/GenBank/DDBJ whole genome shotgun (WGS) entry which is preliminary data.</text>
</comment>
<dbReference type="EMBL" id="JAKKPZ010001160">
    <property type="protein sequence ID" value="KAI1690562.1"/>
    <property type="molecule type" value="Genomic_DNA"/>
</dbReference>
<evidence type="ECO:0000313" key="3">
    <source>
        <dbReference type="Proteomes" id="UP001201812"/>
    </source>
</evidence>
<gene>
    <name evidence="2" type="ORF">DdX_22414</name>
</gene>
<dbReference type="Pfam" id="PF05585">
    <property type="entry name" value="DUF1758"/>
    <property type="match status" value="1"/>
</dbReference>
<evidence type="ECO:0000259" key="1">
    <source>
        <dbReference type="Pfam" id="PF05585"/>
    </source>
</evidence>
<organism evidence="2 3">
    <name type="scientific">Ditylenchus destructor</name>
    <dbReference type="NCBI Taxonomy" id="166010"/>
    <lineage>
        <taxon>Eukaryota</taxon>
        <taxon>Metazoa</taxon>
        <taxon>Ecdysozoa</taxon>
        <taxon>Nematoda</taxon>
        <taxon>Chromadorea</taxon>
        <taxon>Rhabditida</taxon>
        <taxon>Tylenchina</taxon>
        <taxon>Tylenchomorpha</taxon>
        <taxon>Sphaerularioidea</taxon>
        <taxon>Anguinidae</taxon>
        <taxon>Anguininae</taxon>
        <taxon>Ditylenchus</taxon>
    </lineage>
</organism>
<reference evidence="2" key="1">
    <citation type="submission" date="2022-01" db="EMBL/GenBank/DDBJ databases">
        <title>Genome Sequence Resource for Two Populations of Ditylenchus destructor, the Migratory Endoparasitic Phytonematode.</title>
        <authorList>
            <person name="Zhang H."/>
            <person name="Lin R."/>
            <person name="Xie B."/>
        </authorList>
    </citation>
    <scope>NUCLEOTIDE SEQUENCE</scope>
    <source>
        <strain evidence="2">BazhouSP</strain>
    </source>
</reference>
<feature type="domain" description="DUF1758" evidence="1">
    <location>
        <begin position="107"/>
        <end position="195"/>
    </location>
</feature>
<dbReference type="Gene3D" id="2.40.70.10">
    <property type="entry name" value="Acid Proteases"/>
    <property type="match status" value="1"/>
</dbReference>
<dbReference type="PANTHER" id="PTHR22955:SF66">
    <property type="entry name" value="INTEGRASE CATALYTIC DOMAIN-CONTAINING PROTEIN"/>
    <property type="match status" value="1"/>
</dbReference>
<sequence length="220" mass="24641">MATSSCETVKDVEQRKKKLTEQGRCFICLRRNHRTADCRTKMQCTICKGRHHALICSKPAKKQTSTKQHTHVVVQQTNQDSTTVSTVTNTQLSEPREVLLMAKEATVTSPTNVNNHTKAMIFFDCGSQTSFITHDLAKKLNLKKLSDGNLEVFAFQQQPVKFHSPKYAIGISLLDGRRVEVILNSTNKIASSFKTATVNKSNDRQTFSSAWPTSGNFYKG</sequence>
<dbReference type="Proteomes" id="UP001201812">
    <property type="component" value="Unassembled WGS sequence"/>
</dbReference>
<proteinExistence type="predicted"/>
<name>A0AAD4ME95_9BILA</name>